<comment type="subcellular location">
    <subcellularLocation>
        <location evidence="1">Nucleus</location>
    </subcellularLocation>
</comment>
<dbReference type="GeneID" id="19206725"/>
<dbReference type="PANTHER" id="PTHR46481">
    <property type="entry name" value="ZINC FINGER BED DOMAIN-CONTAINING PROTEIN 4"/>
    <property type="match status" value="1"/>
</dbReference>
<dbReference type="SUPFAM" id="SSF53098">
    <property type="entry name" value="Ribonuclease H-like"/>
    <property type="match status" value="1"/>
</dbReference>
<dbReference type="RefSeq" id="XP_007770403.1">
    <property type="nucleotide sequence ID" value="XM_007772213.1"/>
</dbReference>
<proteinExistence type="predicted"/>
<comment type="caution">
    <text evidence="6">The sequence shown here is derived from an EMBL/GenBank/DDBJ whole genome shotgun (WGS) entry which is preliminary data.</text>
</comment>
<keyword evidence="7" id="KW-1185">Reference proteome</keyword>
<protein>
    <recommendedName>
        <fullName evidence="8">hAT-like transposase RNase-H fold domain-containing protein</fullName>
    </recommendedName>
</protein>
<evidence type="ECO:0000256" key="2">
    <source>
        <dbReference type="ARBA" id="ARBA00022723"/>
    </source>
</evidence>
<dbReference type="Proteomes" id="UP000053558">
    <property type="component" value="Unassembled WGS sequence"/>
</dbReference>
<evidence type="ECO:0000256" key="1">
    <source>
        <dbReference type="ARBA" id="ARBA00004123"/>
    </source>
</evidence>
<feature type="non-terminal residue" evidence="6">
    <location>
        <position position="216"/>
    </location>
</feature>
<accession>A0A5M3MK57</accession>
<dbReference type="EMBL" id="JH711581">
    <property type="protein sequence ID" value="EIW78981.1"/>
    <property type="molecule type" value="Genomic_DNA"/>
</dbReference>
<keyword evidence="5" id="KW-0539">Nucleus</keyword>
<dbReference type="GO" id="GO:0008270">
    <property type="term" value="F:zinc ion binding"/>
    <property type="evidence" value="ECO:0007669"/>
    <property type="project" value="UniProtKB-KW"/>
</dbReference>
<dbReference type="InterPro" id="IPR012337">
    <property type="entry name" value="RNaseH-like_sf"/>
</dbReference>
<dbReference type="AlphaFoldDB" id="A0A5M3MK57"/>
<evidence type="ECO:0008006" key="8">
    <source>
        <dbReference type="Google" id="ProtNLM"/>
    </source>
</evidence>
<keyword evidence="2" id="KW-0479">Metal-binding</keyword>
<keyword evidence="3" id="KW-0863">Zinc-finger</keyword>
<keyword evidence="4" id="KW-0862">Zinc</keyword>
<evidence type="ECO:0000256" key="5">
    <source>
        <dbReference type="ARBA" id="ARBA00023242"/>
    </source>
</evidence>
<dbReference type="PANTHER" id="PTHR46481:SF10">
    <property type="entry name" value="ZINC FINGER BED DOMAIN-CONTAINING PROTEIN 39"/>
    <property type="match status" value="1"/>
</dbReference>
<evidence type="ECO:0000256" key="3">
    <source>
        <dbReference type="ARBA" id="ARBA00022771"/>
    </source>
</evidence>
<evidence type="ECO:0000313" key="7">
    <source>
        <dbReference type="Proteomes" id="UP000053558"/>
    </source>
</evidence>
<dbReference type="OMA" id="LAISMEF"/>
<evidence type="ECO:0000256" key="4">
    <source>
        <dbReference type="ARBA" id="ARBA00022833"/>
    </source>
</evidence>
<evidence type="ECO:0000313" key="6">
    <source>
        <dbReference type="EMBL" id="EIW78981.1"/>
    </source>
</evidence>
<gene>
    <name evidence="6" type="ORF">CONPUDRAFT_32096</name>
</gene>
<name>A0A5M3MK57_CONPW</name>
<reference evidence="7" key="1">
    <citation type="journal article" date="2012" name="Science">
        <title>The Paleozoic origin of enzymatic lignin decomposition reconstructed from 31 fungal genomes.</title>
        <authorList>
            <person name="Floudas D."/>
            <person name="Binder M."/>
            <person name="Riley R."/>
            <person name="Barry K."/>
            <person name="Blanchette R.A."/>
            <person name="Henrissat B."/>
            <person name="Martinez A.T."/>
            <person name="Otillar R."/>
            <person name="Spatafora J.W."/>
            <person name="Yadav J.S."/>
            <person name="Aerts A."/>
            <person name="Benoit I."/>
            <person name="Boyd A."/>
            <person name="Carlson A."/>
            <person name="Copeland A."/>
            <person name="Coutinho P.M."/>
            <person name="de Vries R.P."/>
            <person name="Ferreira P."/>
            <person name="Findley K."/>
            <person name="Foster B."/>
            <person name="Gaskell J."/>
            <person name="Glotzer D."/>
            <person name="Gorecki P."/>
            <person name="Heitman J."/>
            <person name="Hesse C."/>
            <person name="Hori C."/>
            <person name="Igarashi K."/>
            <person name="Jurgens J.A."/>
            <person name="Kallen N."/>
            <person name="Kersten P."/>
            <person name="Kohler A."/>
            <person name="Kuees U."/>
            <person name="Kumar T.K.A."/>
            <person name="Kuo A."/>
            <person name="LaButti K."/>
            <person name="Larrondo L.F."/>
            <person name="Lindquist E."/>
            <person name="Ling A."/>
            <person name="Lombard V."/>
            <person name="Lucas S."/>
            <person name="Lundell T."/>
            <person name="Martin R."/>
            <person name="McLaughlin D.J."/>
            <person name="Morgenstern I."/>
            <person name="Morin E."/>
            <person name="Murat C."/>
            <person name="Nagy L.G."/>
            <person name="Nolan M."/>
            <person name="Ohm R.A."/>
            <person name="Patyshakuliyeva A."/>
            <person name="Rokas A."/>
            <person name="Ruiz-Duenas F.J."/>
            <person name="Sabat G."/>
            <person name="Salamov A."/>
            <person name="Samejima M."/>
            <person name="Schmutz J."/>
            <person name="Slot J.C."/>
            <person name="St John F."/>
            <person name="Stenlid J."/>
            <person name="Sun H."/>
            <person name="Sun S."/>
            <person name="Syed K."/>
            <person name="Tsang A."/>
            <person name="Wiebenga A."/>
            <person name="Young D."/>
            <person name="Pisabarro A."/>
            <person name="Eastwood D.C."/>
            <person name="Martin F."/>
            <person name="Cullen D."/>
            <person name="Grigoriev I.V."/>
            <person name="Hibbett D.S."/>
        </authorList>
    </citation>
    <scope>NUCLEOTIDE SEQUENCE [LARGE SCALE GENOMIC DNA]</scope>
    <source>
        <strain evidence="7">RWD-64-598 SS2</strain>
    </source>
</reference>
<dbReference type="InterPro" id="IPR052035">
    <property type="entry name" value="ZnF_BED_domain_contain"/>
</dbReference>
<feature type="non-terminal residue" evidence="6">
    <location>
        <position position="1"/>
    </location>
</feature>
<organism evidence="6 7">
    <name type="scientific">Coniophora puteana (strain RWD-64-598)</name>
    <name type="common">Brown rot fungus</name>
    <dbReference type="NCBI Taxonomy" id="741705"/>
    <lineage>
        <taxon>Eukaryota</taxon>
        <taxon>Fungi</taxon>
        <taxon>Dikarya</taxon>
        <taxon>Basidiomycota</taxon>
        <taxon>Agaricomycotina</taxon>
        <taxon>Agaricomycetes</taxon>
        <taxon>Agaricomycetidae</taxon>
        <taxon>Boletales</taxon>
        <taxon>Coniophorineae</taxon>
        <taxon>Coniophoraceae</taxon>
        <taxon>Coniophora</taxon>
    </lineage>
</organism>
<sequence length="216" mass="24236">YRCFPHVVNIAVKAGLSQLTQLSVFDDEDLQETLNDSVRTDVVNRCRGLVSAIRKSGRRRDDLQASVDAVNALVDAETDLIDLDSAIPHLELITDVETRWSSTFFLIDRVLHLYPAIDHYLQSHQFVHEGLSPADLRVLADIRTFLVVPHAAQELVSAQKTSTLSVVLPIYEELLDLLHMAAESLPLIAPAINRSIKKLQEYLTLSRKSRLYALAI</sequence>
<dbReference type="OrthoDB" id="3172935at2759"/>
<dbReference type="GO" id="GO:0005634">
    <property type="term" value="C:nucleus"/>
    <property type="evidence" value="ECO:0007669"/>
    <property type="project" value="UniProtKB-SubCell"/>
</dbReference>
<dbReference type="KEGG" id="cput:CONPUDRAFT_32096"/>